<dbReference type="InterPro" id="IPR009027">
    <property type="entry name" value="Ribosomal_bL9/RNase_H1_N"/>
</dbReference>
<proteinExistence type="predicted"/>
<organism evidence="3 4">
    <name type="scientific">Rhynchospora pubera</name>
    <dbReference type="NCBI Taxonomy" id="906938"/>
    <lineage>
        <taxon>Eukaryota</taxon>
        <taxon>Viridiplantae</taxon>
        <taxon>Streptophyta</taxon>
        <taxon>Embryophyta</taxon>
        <taxon>Tracheophyta</taxon>
        <taxon>Spermatophyta</taxon>
        <taxon>Magnoliopsida</taxon>
        <taxon>Liliopsida</taxon>
        <taxon>Poales</taxon>
        <taxon>Cyperaceae</taxon>
        <taxon>Cyperoideae</taxon>
        <taxon>Rhynchosporeae</taxon>
        <taxon>Rhynchospora</taxon>
    </lineage>
</organism>
<dbReference type="Proteomes" id="UP001140206">
    <property type="component" value="Chromosome 3"/>
</dbReference>
<keyword evidence="4" id="KW-1185">Reference proteome</keyword>
<comment type="caution">
    <text evidence="3">The sequence shown here is derived from an EMBL/GenBank/DDBJ whole genome shotgun (WGS) entry which is preliminary data.</text>
</comment>
<dbReference type="InterPro" id="IPR037056">
    <property type="entry name" value="RNase_H1_N_sf"/>
</dbReference>
<evidence type="ECO:0000313" key="4">
    <source>
        <dbReference type="Proteomes" id="UP001140206"/>
    </source>
</evidence>
<keyword evidence="1" id="KW-0472">Membrane</keyword>
<evidence type="ECO:0000259" key="2">
    <source>
        <dbReference type="PROSITE" id="PS50879"/>
    </source>
</evidence>
<dbReference type="Pfam" id="PF13456">
    <property type="entry name" value="RVT_3"/>
    <property type="match status" value="1"/>
</dbReference>
<reference evidence="3" key="1">
    <citation type="submission" date="2022-08" db="EMBL/GenBank/DDBJ databases">
        <authorList>
            <person name="Marques A."/>
        </authorList>
    </citation>
    <scope>NUCLEOTIDE SEQUENCE</scope>
    <source>
        <strain evidence="3">RhyPub2mFocal</strain>
        <tissue evidence="3">Leaves</tissue>
    </source>
</reference>
<dbReference type="GO" id="GO:0004523">
    <property type="term" value="F:RNA-DNA hybrid ribonuclease activity"/>
    <property type="evidence" value="ECO:0007669"/>
    <property type="project" value="InterPro"/>
</dbReference>
<keyword evidence="1" id="KW-0812">Transmembrane</keyword>
<dbReference type="AlphaFoldDB" id="A0AAV8E596"/>
<evidence type="ECO:0000313" key="3">
    <source>
        <dbReference type="EMBL" id="KAJ4773588.1"/>
    </source>
</evidence>
<dbReference type="FunFam" id="3.30.420.10:FF:000076">
    <property type="entry name" value="RBR-type E3 ubiquitin transferase"/>
    <property type="match status" value="1"/>
</dbReference>
<feature type="domain" description="RNase H type-1" evidence="2">
    <location>
        <begin position="177"/>
        <end position="312"/>
    </location>
</feature>
<dbReference type="Pfam" id="PF01693">
    <property type="entry name" value="Cauli_VI"/>
    <property type="match status" value="1"/>
</dbReference>
<dbReference type="GO" id="GO:0003676">
    <property type="term" value="F:nucleic acid binding"/>
    <property type="evidence" value="ECO:0007669"/>
    <property type="project" value="InterPro"/>
</dbReference>
<evidence type="ECO:0000256" key="1">
    <source>
        <dbReference type="SAM" id="Phobius"/>
    </source>
</evidence>
<dbReference type="EMBL" id="JAMFTS010000003">
    <property type="protein sequence ID" value="KAJ4773588.1"/>
    <property type="molecule type" value="Genomic_DNA"/>
</dbReference>
<sequence length="358" mass="39930">MRSSLYRLCAVCKQGLTNYADTHTRSLYLSSLGPHVVSFSYFSSSYSSTSKRARSVKPRTVVDQKPLTALKGEAFYVVRKGDIVGVYKSLSECQAQVSASICDPSVGVYKGYSLLKETEDYLTAKGLKNAIFTINASDLKDDLFGDLVSCPFQQPDGLASSVKKPTERPPPLEESQDLTSCIIEFDGASKGNPGKAGAGAVVRSKDGRVIAKLCEGLGITTNNVAEYRALLLGLKYAFEKGCKNIQVQGDSILVVRTVNGQWKGRKEHVKELCKKIKDLEKKFDSFKIKFVKRAKRSSMLMLMLKLILVLVFLMEKSKRSWAHFDNFQIMTSLHHHVVLDFVFNLKLFSLQIKKRQVL</sequence>
<dbReference type="InterPro" id="IPR011320">
    <property type="entry name" value="RNase_H1_N"/>
</dbReference>
<keyword evidence="1" id="KW-1133">Transmembrane helix</keyword>
<dbReference type="InterPro" id="IPR036397">
    <property type="entry name" value="RNaseH_sf"/>
</dbReference>
<dbReference type="Gene3D" id="3.30.420.10">
    <property type="entry name" value="Ribonuclease H-like superfamily/Ribonuclease H"/>
    <property type="match status" value="1"/>
</dbReference>
<dbReference type="CDD" id="cd09279">
    <property type="entry name" value="RNase_HI_like"/>
    <property type="match status" value="1"/>
</dbReference>
<dbReference type="PANTHER" id="PTHR47723">
    <property type="entry name" value="OS05G0353850 PROTEIN"/>
    <property type="match status" value="1"/>
</dbReference>
<dbReference type="PANTHER" id="PTHR47723:SF19">
    <property type="entry name" value="POLYNUCLEOTIDYL TRANSFERASE, RIBONUCLEASE H-LIKE SUPERFAMILY PROTEIN"/>
    <property type="match status" value="1"/>
</dbReference>
<dbReference type="InterPro" id="IPR002156">
    <property type="entry name" value="RNaseH_domain"/>
</dbReference>
<dbReference type="Gene3D" id="3.40.970.10">
    <property type="entry name" value="Ribonuclease H1, N-terminal domain"/>
    <property type="match status" value="1"/>
</dbReference>
<dbReference type="SUPFAM" id="SSF55658">
    <property type="entry name" value="L9 N-domain-like"/>
    <property type="match status" value="1"/>
</dbReference>
<protein>
    <submittedName>
        <fullName evidence="3">RNase H family protein</fullName>
    </submittedName>
</protein>
<dbReference type="InterPro" id="IPR053151">
    <property type="entry name" value="RNase_H-like"/>
</dbReference>
<feature type="transmembrane region" description="Helical" evidence="1">
    <location>
        <begin position="297"/>
        <end position="314"/>
    </location>
</feature>
<name>A0AAV8E596_9POAL</name>
<dbReference type="SUPFAM" id="SSF53098">
    <property type="entry name" value="Ribonuclease H-like"/>
    <property type="match status" value="1"/>
</dbReference>
<dbReference type="InterPro" id="IPR012337">
    <property type="entry name" value="RNaseH-like_sf"/>
</dbReference>
<accession>A0AAV8E596</accession>
<gene>
    <name evidence="3" type="ORF">LUZ62_057845</name>
</gene>
<dbReference type="PROSITE" id="PS50879">
    <property type="entry name" value="RNASE_H_1"/>
    <property type="match status" value="1"/>
</dbReference>